<name>A0ACD5YQN6_AVESA</name>
<dbReference type="Proteomes" id="UP001732700">
    <property type="component" value="Chromosome 6A"/>
</dbReference>
<reference evidence="1" key="2">
    <citation type="submission" date="2025-09" db="UniProtKB">
        <authorList>
            <consortium name="EnsemblPlants"/>
        </authorList>
    </citation>
    <scope>IDENTIFICATION</scope>
</reference>
<reference evidence="1" key="1">
    <citation type="submission" date="2021-05" db="EMBL/GenBank/DDBJ databases">
        <authorList>
            <person name="Scholz U."/>
            <person name="Mascher M."/>
            <person name="Fiebig A."/>
        </authorList>
    </citation>
    <scope>NUCLEOTIDE SEQUENCE [LARGE SCALE GENOMIC DNA]</scope>
</reference>
<evidence type="ECO:0000313" key="2">
    <source>
        <dbReference type="Proteomes" id="UP001732700"/>
    </source>
</evidence>
<evidence type="ECO:0000313" key="1">
    <source>
        <dbReference type="EnsemblPlants" id="AVESA.00010b.r2.6AG1018010.1.CDS"/>
    </source>
</evidence>
<accession>A0ACD5YQN6</accession>
<dbReference type="EnsemblPlants" id="AVESA.00010b.r2.6AG1018010.1">
    <property type="protein sequence ID" value="AVESA.00010b.r2.6AG1018010.1.CDS"/>
    <property type="gene ID" value="AVESA.00010b.r2.6AG1018010"/>
</dbReference>
<sequence length="644" mass="75152">MTPRRREDVQSPPVYDDHGQYFTIAVNYGGSFSGSGINRSYLGGVVDFYDFCESDKWNLRALNNVLEDTGIVIKEEARVLWCLPVQSVKNFGLADITNEDDCSNMAASVAAGNKMMSIYVDRDDTMKGYSIDAIFHFPSTHKSDVVGPTEEFVRKSREKRRVNIFDTDFEFDSDGSDFEEEIFDSDYDLYAGDDDLYEDCVEDSEERKGKKVAEEVELSESDVELELPDSDDEQVKFKFKNFALVDMENPKFKVGQVFASVELLRKAIREYSCKERVDISMPTNDRNRVAARCAENCSWYLWASYDSRSKCFMIKRYVDEHTCERKWQVRGFTYKFLAEKYIESFIADENMNLKNFSRIVQKEWNMTPSRPKLSIARRMAMNIIYGDEIEQYNLLWKYATELRKTNPGSTFFLNLDSENRFSKCYWSLDAIKRGFLEGCRPVICLDGCHLKTKFGGQLLVAVGMDPNDCIYPVAFSIVEVEDTANWRWFLQTVKKDLGINNTSAWTIMSDKQKGLIKAVSEIFPDLEHRICVRHLWQNFNQNFRGEVLKNQLWKIARSTTIQRWEEAMEEMKVLNKEAYDWLEKMPPNTWVRAFQSDWPKCDILLNNNCEVFNKYILEARELPILTMIDRINQQMMTRVAKKQD</sequence>
<organism evidence="1 2">
    <name type="scientific">Avena sativa</name>
    <name type="common">Oat</name>
    <dbReference type="NCBI Taxonomy" id="4498"/>
    <lineage>
        <taxon>Eukaryota</taxon>
        <taxon>Viridiplantae</taxon>
        <taxon>Streptophyta</taxon>
        <taxon>Embryophyta</taxon>
        <taxon>Tracheophyta</taxon>
        <taxon>Spermatophyta</taxon>
        <taxon>Magnoliopsida</taxon>
        <taxon>Liliopsida</taxon>
        <taxon>Poales</taxon>
        <taxon>Poaceae</taxon>
        <taxon>BOP clade</taxon>
        <taxon>Pooideae</taxon>
        <taxon>Poodae</taxon>
        <taxon>Poeae</taxon>
        <taxon>Poeae Chloroplast Group 1 (Aveneae type)</taxon>
        <taxon>Aveninae</taxon>
        <taxon>Avena</taxon>
    </lineage>
</organism>
<proteinExistence type="predicted"/>
<protein>
    <submittedName>
        <fullName evidence="1">Uncharacterized protein</fullName>
    </submittedName>
</protein>
<keyword evidence="2" id="KW-1185">Reference proteome</keyword>